<dbReference type="SMART" id="SM00154">
    <property type="entry name" value="ZnF_AN1"/>
    <property type="match status" value="2"/>
</dbReference>
<evidence type="ECO:0000256" key="2">
    <source>
        <dbReference type="ARBA" id="ARBA00022771"/>
    </source>
</evidence>
<evidence type="ECO:0000259" key="4">
    <source>
        <dbReference type="SMART" id="SM00154"/>
    </source>
</evidence>
<dbReference type="InterPro" id="IPR002575">
    <property type="entry name" value="Aminoglycoside_PTrfase"/>
</dbReference>
<dbReference type="InterPro" id="IPR011009">
    <property type="entry name" value="Kinase-like_dom_sf"/>
</dbReference>
<organism evidence="5 6">
    <name type="scientific">Penicillium angulare</name>
    <dbReference type="NCBI Taxonomy" id="116970"/>
    <lineage>
        <taxon>Eukaryota</taxon>
        <taxon>Fungi</taxon>
        <taxon>Dikarya</taxon>
        <taxon>Ascomycota</taxon>
        <taxon>Pezizomycotina</taxon>
        <taxon>Eurotiomycetes</taxon>
        <taxon>Eurotiomycetidae</taxon>
        <taxon>Eurotiales</taxon>
        <taxon>Aspergillaceae</taxon>
        <taxon>Penicillium</taxon>
    </lineage>
</organism>
<sequence length="924" mass="103269">MTFEVFRFWDCSVSKCVAASAIDIGACERCMRHFCARHVTSSAHPCEKDPLDDASWNAAKMQELKTLRDKVQDKALLQRCSSLNGGLSCELDASDPLGKSLMGGMHIHLRIRFSNGTTWLARILRLNYTSFSDDFSNRVLESECATLKWLEKVNVPIPIPKLHGYGLRNDARNEVGVAYMLIDELPGTPLLLKQPSEGQLHKVYSQWTEYLNALHTCPLKEIGSLSFQKGNGEIEIGPIIGDRTGTFPQMGPFDNARDYYSTHAEKYLELISDGQLCSAYPINAYLIFKHLKQLAVAGRWNIFEPELDEGPFFLKHTDDKGDHILVDDEYNITGVIDWTYARVVPAFEAFGPSLLTADLNDLFNGNPGPTSNDKLITEVFKDSDILRFAAGPDLVRRFSFGLAMGMGTSLEEAKCLTRGIISTASGIPIDLDLEMWYQDRIYEWADDTRLQALLLQQGKTVKLNNEPKASISEQVPRFATCSMSDCTRAALRGMSCAKCKRHLCAEHSSDQYHNCPSSSELSDEEWEKSVNDEVWELLSHVNTHELVRIGTQLNGGKCKFERGKHIGMGAIMGCANYHGWLVFDNGERWVVRIPRTGFSDVPLDLVEYLVESEYATLKFLESTKVPAPKPFAYGLGSDPSNRVGVSYILMQALPGKPFYGYMASESQKTHVIEQLADVLIEISKNPLPSIGSLVVNKGQLVPSIGPVASNRFITLKTYGPFDTASYYLVSIIEQHLDLIADGQLYSDYPAEAFLFYFFLRQNIQYLTSTDMQGQFFLKHVDDKGDHILVDEDFNITGVIDWQFARIVPAAEAFGPSYVTADLGSLYSSNTGINSDDRILAKALHDRGADALASIAERDELMRRFHTGLASGFTKDEACDLMKGMVSCVRNEEVGDFETWVAKQSEECSGDPRWKNVQALQAKQF</sequence>
<keyword evidence="3" id="KW-0862">Zinc</keyword>
<reference evidence="5" key="2">
    <citation type="journal article" date="2023" name="IMA Fungus">
        <title>Comparative genomic study of the Penicillium genus elucidates a diverse pangenome and 15 lateral gene transfer events.</title>
        <authorList>
            <person name="Petersen C."/>
            <person name="Sorensen T."/>
            <person name="Nielsen M.R."/>
            <person name="Sondergaard T.E."/>
            <person name="Sorensen J.L."/>
            <person name="Fitzpatrick D.A."/>
            <person name="Frisvad J.C."/>
            <person name="Nielsen K.L."/>
        </authorList>
    </citation>
    <scope>NUCLEOTIDE SEQUENCE</scope>
    <source>
        <strain evidence="5">IBT 30069</strain>
    </source>
</reference>
<comment type="caution">
    <text evidence="5">The sequence shown here is derived from an EMBL/GenBank/DDBJ whole genome shotgun (WGS) entry which is preliminary data.</text>
</comment>
<dbReference type="InterPro" id="IPR051678">
    <property type="entry name" value="AGP_Transferase"/>
</dbReference>
<gene>
    <name evidence="5" type="ORF">N7456_011918</name>
</gene>
<keyword evidence="1" id="KW-0479">Metal-binding</keyword>
<evidence type="ECO:0000256" key="1">
    <source>
        <dbReference type="ARBA" id="ARBA00022723"/>
    </source>
</evidence>
<evidence type="ECO:0000313" key="5">
    <source>
        <dbReference type="EMBL" id="KAJ5088302.1"/>
    </source>
</evidence>
<protein>
    <recommendedName>
        <fullName evidence="4">AN1-type domain-containing protein</fullName>
    </recommendedName>
</protein>
<dbReference type="OrthoDB" id="5327538at2759"/>
<keyword evidence="6" id="KW-1185">Reference proteome</keyword>
<dbReference type="SUPFAM" id="SSF118310">
    <property type="entry name" value="AN1-like Zinc finger"/>
    <property type="match status" value="2"/>
</dbReference>
<evidence type="ECO:0000313" key="6">
    <source>
        <dbReference type="Proteomes" id="UP001149165"/>
    </source>
</evidence>
<dbReference type="PANTHER" id="PTHR21310:SF15">
    <property type="entry name" value="AMINOGLYCOSIDE PHOSPHOTRANSFERASE DOMAIN-CONTAINING PROTEIN"/>
    <property type="match status" value="1"/>
</dbReference>
<dbReference type="EMBL" id="JAPQKH010000007">
    <property type="protein sequence ID" value="KAJ5088302.1"/>
    <property type="molecule type" value="Genomic_DNA"/>
</dbReference>
<reference evidence="5" key="1">
    <citation type="submission" date="2022-11" db="EMBL/GenBank/DDBJ databases">
        <authorList>
            <person name="Petersen C."/>
        </authorList>
    </citation>
    <scope>NUCLEOTIDE SEQUENCE</scope>
    <source>
        <strain evidence="5">IBT 30069</strain>
    </source>
</reference>
<dbReference type="Pfam" id="PF01636">
    <property type="entry name" value="APH"/>
    <property type="match status" value="2"/>
</dbReference>
<dbReference type="PANTHER" id="PTHR21310">
    <property type="entry name" value="AMINOGLYCOSIDE PHOSPHOTRANSFERASE-RELATED-RELATED"/>
    <property type="match status" value="1"/>
</dbReference>
<proteinExistence type="predicted"/>
<accession>A0A9W9EUJ4</accession>
<dbReference type="AlphaFoldDB" id="A0A9W9EUJ4"/>
<dbReference type="Proteomes" id="UP001149165">
    <property type="component" value="Unassembled WGS sequence"/>
</dbReference>
<dbReference type="SUPFAM" id="SSF56112">
    <property type="entry name" value="Protein kinase-like (PK-like)"/>
    <property type="match status" value="2"/>
</dbReference>
<dbReference type="InterPro" id="IPR000058">
    <property type="entry name" value="Znf_AN1"/>
</dbReference>
<evidence type="ECO:0000256" key="3">
    <source>
        <dbReference type="ARBA" id="ARBA00022833"/>
    </source>
</evidence>
<feature type="domain" description="AN1-type" evidence="4">
    <location>
        <begin position="481"/>
        <end position="520"/>
    </location>
</feature>
<dbReference type="InterPro" id="IPR035896">
    <property type="entry name" value="AN1-like_Znf"/>
</dbReference>
<dbReference type="GO" id="GO:0008270">
    <property type="term" value="F:zinc ion binding"/>
    <property type="evidence" value="ECO:0007669"/>
    <property type="project" value="UniProtKB-KW"/>
</dbReference>
<keyword evidence="2" id="KW-0863">Zinc-finger</keyword>
<feature type="domain" description="AN1-type" evidence="4">
    <location>
        <begin position="11"/>
        <end position="51"/>
    </location>
</feature>
<name>A0A9W9EUJ4_9EURO</name>
<dbReference type="Gene3D" id="4.10.1110.10">
    <property type="entry name" value="AN1-like Zinc finger"/>
    <property type="match status" value="2"/>
</dbReference>